<dbReference type="Proteomes" id="UP000530571">
    <property type="component" value="Unassembled WGS sequence"/>
</dbReference>
<dbReference type="CDD" id="cd05283">
    <property type="entry name" value="CAD1"/>
    <property type="match status" value="1"/>
</dbReference>
<dbReference type="InterPro" id="IPR013154">
    <property type="entry name" value="ADH-like_N"/>
</dbReference>
<dbReference type="Pfam" id="PF00107">
    <property type="entry name" value="ADH_zinc_N"/>
    <property type="match status" value="1"/>
</dbReference>
<evidence type="ECO:0000256" key="5">
    <source>
        <dbReference type="RuleBase" id="RU361277"/>
    </source>
</evidence>
<accession>A0A7W6P924</accession>
<dbReference type="InterPro" id="IPR006311">
    <property type="entry name" value="TAT_signal"/>
</dbReference>
<dbReference type="PROSITE" id="PS00059">
    <property type="entry name" value="ADH_ZINC"/>
    <property type="match status" value="1"/>
</dbReference>
<evidence type="ECO:0000313" key="8">
    <source>
        <dbReference type="Proteomes" id="UP000530571"/>
    </source>
</evidence>
<dbReference type="EC" id="1.-.-.-" evidence="7"/>
<dbReference type="InterPro" id="IPR002328">
    <property type="entry name" value="ADH_Zn_CS"/>
</dbReference>
<dbReference type="EMBL" id="JACIDZ010000003">
    <property type="protein sequence ID" value="MBB4121345.1"/>
    <property type="molecule type" value="Genomic_DNA"/>
</dbReference>
<dbReference type="InterPro" id="IPR011032">
    <property type="entry name" value="GroES-like_sf"/>
</dbReference>
<evidence type="ECO:0000259" key="6">
    <source>
        <dbReference type="SMART" id="SM00829"/>
    </source>
</evidence>
<dbReference type="PROSITE" id="PS51318">
    <property type="entry name" value="TAT"/>
    <property type="match status" value="1"/>
</dbReference>
<dbReference type="GO" id="GO:0008106">
    <property type="term" value="F:alcohol dehydrogenase (NADP+) activity"/>
    <property type="evidence" value="ECO:0007669"/>
    <property type="project" value="UniProtKB-ARBA"/>
</dbReference>
<dbReference type="Pfam" id="PF08240">
    <property type="entry name" value="ADH_N"/>
    <property type="match status" value="1"/>
</dbReference>
<dbReference type="InterPro" id="IPR020843">
    <property type="entry name" value="ER"/>
</dbReference>
<keyword evidence="2 5" id="KW-0479">Metal-binding</keyword>
<dbReference type="SUPFAM" id="SSF51735">
    <property type="entry name" value="NAD(P)-binding Rossmann-fold domains"/>
    <property type="match status" value="1"/>
</dbReference>
<dbReference type="GO" id="GO:0008270">
    <property type="term" value="F:zinc ion binding"/>
    <property type="evidence" value="ECO:0007669"/>
    <property type="project" value="InterPro"/>
</dbReference>
<dbReference type="AlphaFoldDB" id="A0A7W6P924"/>
<keyword evidence="8" id="KW-1185">Reference proteome</keyword>
<evidence type="ECO:0000256" key="4">
    <source>
        <dbReference type="ARBA" id="ARBA00023002"/>
    </source>
</evidence>
<dbReference type="PANTHER" id="PTHR42683">
    <property type="entry name" value="ALDEHYDE REDUCTASE"/>
    <property type="match status" value="1"/>
</dbReference>
<keyword evidence="4 7" id="KW-0560">Oxidoreductase</keyword>
<feature type="domain" description="Enoyl reductase (ER)" evidence="6">
    <location>
        <begin position="63"/>
        <end position="392"/>
    </location>
</feature>
<organism evidence="7 8">
    <name type="scientific">Martelella radicis</name>
    <dbReference type="NCBI Taxonomy" id="1397476"/>
    <lineage>
        <taxon>Bacteria</taxon>
        <taxon>Pseudomonadati</taxon>
        <taxon>Pseudomonadota</taxon>
        <taxon>Alphaproteobacteria</taxon>
        <taxon>Hyphomicrobiales</taxon>
        <taxon>Aurantimonadaceae</taxon>
        <taxon>Martelella</taxon>
    </lineage>
</organism>
<evidence type="ECO:0000256" key="1">
    <source>
        <dbReference type="ARBA" id="ARBA00001947"/>
    </source>
</evidence>
<dbReference type="InterPro" id="IPR047109">
    <property type="entry name" value="CAD-like"/>
</dbReference>
<dbReference type="SMART" id="SM00829">
    <property type="entry name" value="PKS_ER"/>
    <property type="match status" value="1"/>
</dbReference>
<dbReference type="InterPro" id="IPR036291">
    <property type="entry name" value="NAD(P)-bd_dom_sf"/>
</dbReference>
<proteinExistence type="inferred from homology"/>
<comment type="similarity">
    <text evidence="5">Belongs to the zinc-containing alcohol dehydrogenase family.</text>
</comment>
<comment type="caution">
    <text evidence="7">The sequence shown here is derived from an EMBL/GenBank/DDBJ whole genome shotgun (WGS) entry which is preliminary data.</text>
</comment>
<dbReference type="InterPro" id="IPR013149">
    <property type="entry name" value="ADH-like_C"/>
</dbReference>
<evidence type="ECO:0000256" key="2">
    <source>
        <dbReference type="ARBA" id="ARBA00022723"/>
    </source>
</evidence>
<sequence length="402" mass="42543">MCENCRSDVEHLSIHGTSRRKLMKVGMGLAAGAVAVTGMAGAASAQETSVANRTGARTVDGFGVFEAAGPVQRFDIPRRAAGPKDVVIETMYCGLCHSDIHTIRGEWGPIRAPLAPGHEIVGRVIGVGSDVTRFRVGDMAGVGCMVNSCGTCENCLQGLEQYCLNGATWTYGSPADVPGGYTQGGWSRGIVVTEDFVIRMPQSGDHAARAPLLCAGITTFSPLQHWKIEPGMRIGVNGIGGLGHMAVKLASAKRADVTMFTSTAEKVSDAGALGAREAVLTSDEAAMRAHARQYDLLISTIPQSYPVAPYLSLLGLDGTLVSVGTPLELQQTMGGSLWGQRRSIASSLIGGIPETQEVVDYCASHNISADIELIRPDQIDEAMNRVVGKQVRYRFVIDLQAA</sequence>
<gene>
    <name evidence="7" type="ORF">GGR30_001259</name>
</gene>
<dbReference type="SUPFAM" id="SSF50129">
    <property type="entry name" value="GroES-like"/>
    <property type="match status" value="1"/>
</dbReference>
<evidence type="ECO:0000256" key="3">
    <source>
        <dbReference type="ARBA" id="ARBA00022833"/>
    </source>
</evidence>
<keyword evidence="3 5" id="KW-0862">Zinc</keyword>
<dbReference type="Gene3D" id="3.90.180.10">
    <property type="entry name" value="Medium-chain alcohol dehydrogenases, catalytic domain"/>
    <property type="match status" value="1"/>
</dbReference>
<dbReference type="Gene3D" id="3.40.50.720">
    <property type="entry name" value="NAD(P)-binding Rossmann-like Domain"/>
    <property type="match status" value="1"/>
</dbReference>
<comment type="cofactor">
    <cofactor evidence="1 5">
        <name>Zn(2+)</name>
        <dbReference type="ChEBI" id="CHEBI:29105"/>
    </cofactor>
</comment>
<protein>
    <submittedName>
        <fullName evidence="7">Putative zinc-type alcohol dehydrogenase-like protein</fullName>
        <ecNumber evidence="7">1.-.-.-</ecNumber>
    </submittedName>
</protein>
<evidence type="ECO:0000313" key="7">
    <source>
        <dbReference type="EMBL" id="MBB4121345.1"/>
    </source>
</evidence>
<reference evidence="7 8" key="1">
    <citation type="submission" date="2020-08" db="EMBL/GenBank/DDBJ databases">
        <title>Genomic Encyclopedia of Type Strains, Phase IV (KMG-IV): sequencing the most valuable type-strain genomes for metagenomic binning, comparative biology and taxonomic classification.</title>
        <authorList>
            <person name="Goeker M."/>
        </authorList>
    </citation>
    <scope>NUCLEOTIDE SEQUENCE [LARGE SCALE GENOMIC DNA]</scope>
    <source>
        <strain evidence="7 8">DSM 28101</strain>
    </source>
</reference>
<name>A0A7W6P924_9HYPH</name>
<dbReference type="FunFam" id="3.40.50.720:FF:000022">
    <property type="entry name" value="Cinnamyl alcohol dehydrogenase"/>
    <property type="match status" value="1"/>
</dbReference>